<proteinExistence type="predicted"/>
<protein>
    <submittedName>
        <fullName evidence="2">Uncharacterized protein</fullName>
    </submittedName>
</protein>
<organism evidence="2">
    <name type="scientific">viral metagenome</name>
    <dbReference type="NCBI Taxonomy" id="1070528"/>
    <lineage>
        <taxon>unclassified sequences</taxon>
        <taxon>metagenomes</taxon>
        <taxon>organismal metagenomes</taxon>
    </lineage>
</organism>
<evidence type="ECO:0000313" key="2">
    <source>
        <dbReference type="EMBL" id="QHT38290.1"/>
    </source>
</evidence>
<feature type="region of interest" description="Disordered" evidence="1">
    <location>
        <begin position="227"/>
        <end position="259"/>
    </location>
</feature>
<name>A0A6C0FEJ9_9ZZZZ</name>
<evidence type="ECO:0000256" key="1">
    <source>
        <dbReference type="SAM" id="MobiDB-lite"/>
    </source>
</evidence>
<dbReference type="AlphaFoldDB" id="A0A6C0FEJ9"/>
<reference evidence="2" key="1">
    <citation type="journal article" date="2020" name="Nature">
        <title>Giant virus diversity and host interactions through global metagenomics.</title>
        <authorList>
            <person name="Schulz F."/>
            <person name="Roux S."/>
            <person name="Paez-Espino D."/>
            <person name="Jungbluth S."/>
            <person name="Walsh D.A."/>
            <person name="Denef V.J."/>
            <person name="McMahon K.D."/>
            <person name="Konstantinidis K.T."/>
            <person name="Eloe-Fadrosh E.A."/>
            <person name="Kyrpides N.C."/>
            <person name="Woyke T."/>
        </authorList>
    </citation>
    <scope>NUCLEOTIDE SEQUENCE</scope>
    <source>
        <strain evidence="2">GVMAG-S-ERX556101-89</strain>
    </source>
</reference>
<accession>A0A6C0FEJ9</accession>
<sequence>MWININMKETTEQISARGAWKVRRECGYDENGLNLDDFKDIVAKFFFDSQFTSSGAFNITTPSKISIDLPVTKVSWKKKTGFFGGTTNETNTKFVTNVKNYKNTVKQDKKQKKKYWERWFSCFFHPAIYLEYERLILHTEFKKRYSEEKETKEKPDKNQDYINKSTRKMFQPFCKSRTKFIKCYSDTVKPAFFCEGLFAQLPKDSNTRRTVLDLIKSLGHSSLDKELEEFSENDNMDPAARASDNRKKRFDEKPTKKKSLDEEIEDTKMKLMYLKEEKEDDEESEILDDELENLKGEKKTQFGKALHSTASVITMWKRAKSLEEYRNVVRLFKMYEAVSFKNAKDRKLLHNLMLRSRRLF</sequence>
<dbReference type="EMBL" id="MN738829">
    <property type="protein sequence ID" value="QHT38290.1"/>
    <property type="molecule type" value="Genomic_DNA"/>
</dbReference>
<feature type="compositionally biased region" description="Basic and acidic residues" evidence="1">
    <location>
        <begin position="243"/>
        <end position="259"/>
    </location>
</feature>